<evidence type="ECO:0000256" key="4">
    <source>
        <dbReference type="ARBA" id="ARBA00023088"/>
    </source>
</evidence>
<keyword evidence="6" id="KW-0472">Membrane</keyword>
<keyword evidence="2" id="KW-0964">Secreted</keyword>
<dbReference type="EMBL" id="JAFIDA010000001">
    <property type="protein sequence ID" value="MBP1324833.1"/>
    <property type="molecule type" value="Genomic_DNA"/>
</dbReference>
<proteinExistence type="predicted"/>
<accession>A0A940PKR5</accession>
<feature type="compositionally biased region" description="Acidic residues" evidence="5">
    <location>
        <begin position="705"/>
        <end position="719"/>
    </location>
</feature>
<keyword evidence="6" id="KW-1133">Transmembrane helix</keyword>
<gene>
    <name evidence="9" type="ORF">JOF28_000065</name>
</gene>
<keyword evidence="3 7" id="KW-0732">Signal</keyword>
<sequence>MAFAAMLTGSVAVGATAAAALPRVETVSFPGGVNISIFELPGGTRAYCVEIIMGEPTGHAWLDGRVTSLPGRAGLLNSWGDPNGMRQMNYLIDKYGQSTSAWTAAALQLTIWRMRENFGQGNPQLNRTISALEGSSRGRELIARSDKMYETAKTNATAPVAAPSILGSLKLTPDPAGKPGRYIVSFPKGTTSLSVTGAKFSRDGSTKLSVSSSSASERAVDATAGATRIKVTGTWETKGKAGWEPKLDVYGTLTAAGDPGQRVAVSIGKAAQPKKQGTFAATTVTLPPPLAPPTASSQAQPSAEVGGTMTDELRVRAQKQTTLEMWPGATASFTAYLYPVVGTPKYSPVWETQLGEPYEAQAEDPVTGQPLWYTWWADSEGAALLDSDGNQIAAADEQGVATEGVDANGLAYPVPQLDENDESVLDDEGNPVFYSARTPVLEERRDPERWTEQELSALSEKDRCLAQPVFHDEGIPVPGPGNYSSAPAAVRSEGTVHWVERVYSQGTLKHEGVCGLPNETTRINQPGVVTQAPADLRIGDEAYDTATVSGRLLPDVSYTLMFEAYRADDVAAAATCTPESIVFRSDRVPVTGTGEVRSPGFKVTPAHGVALWWVETLEIDEGDGPRVLHRGACGLENETSRIAHPSVETLAMPDAIVGDYLTDTAILSGDFAATEGTRWELEFKGYRGAPAATEEPEPEIASVAEADDEHAAESAEDEALTDKNETPAVCDASNLLFEVPAIEVTGPGEVVSEGVFARPEWQGEIWWVETLWLIQGDERVPFSVGECGIANETTFLTGATVTTQAMPLASIGDEMTDTAIVEGELSARDGVHHEITFEAYQGEASLTGTELAECGVENLIWGSDPVLVEGPGSYESSPLTALPAYGSDVWWVESLWLVEPEQEKQLLHRGDCGVEHETTRLQRPDVSTVATSTVTVGDPVYDTALVEGALSVREDIEFWVRFTAYERPREGAMVCTPDTEIVALSDTVGVRVPKPGTYRSKEVTALPEHVGLGGYVETLVLIENGEEYEVHRGECGAERENFEIVPVVTPPDAPPVTPPSAPPAIPPVPRAPGDPELPRTGFENREFIVIGGAVLVLGLAACGLGMARKNRKKS</sequence>
<name>A0A940PKR5_9MICO</name>
<protein>
    <recommendedName>
        <fullName evidence="8">Gram-positive cocci surface proteins LPxTG domain-containing protein</fullName>
    </recommendedName>
</protein>
<evidence type="ECO:0000256" key="3">
    <source>
        <dbReference type="ARBA" id="ARBA00022729"/>
    </source>
</evidence>
<feature type="compositionally biased region" description="Pro residues" evidence="5">
    <location>
        <begin position="1051"/>
        <end position="1072"/>
    </location>
</feature>
<keyword evidence="4" id="KW-0572">Peptidoglycan-anchor</keyword>
<reference evidence="9" key="1">
    <citation type="submission" date="2021-02" db="EMBL/GenBank/DDBJ databases">
        <title>Sequencing the genomes of 1000 actinobacteria strains.</title>
        <authorList>
            <person name="Klenk H.-P."/>
        </authorList>
    </citation>
    <scope>NUCLEOTIDE SEQUENCE</scope>
    <source>
        <strain evidence="9">DSM 22850</strain>
    </source>
</reference>
<evidence type="ECO:0000256" key="1">
    <source>
        <dbReference type="ARBA" id="ARBA00022512"/>
    </source>
</evidence>
<feature type="signal peptide" evidence="7">
    <location>
        <begin position="1"/>
        <end position="17"/>
    </location>
</feature>
<keyword evidence="6" id="KW-0812">Transmembrane</keyword>
<evidence type="ECO:0000256" key="2">
    <source>
        <dbReference type="ARBA" id="ARBA00022525"/>
    </source>
</evidence>
<dbReference type="PROSITE" id="PS50847">
    <property type="entry name" value="GRAM_POS_ANCHORING"/>
    <property type="match status" value="1"/>
</dbReference>
<evidence type="ECO:0000256" key="7">
    <source>
        <dbReference type="SAM" id="SignalP"/>
    </source>
</evidence>
<dbReference type="InterPro" id="IPR019931">
    <property type="entry name" value="LPXTG_anchor"/>
</dbReference>
<dbReference type="AlphaFoldDB" id="A0A940PKR5"/>
<keyword evidence="1" id="KW-0134">Cell wall</keyword>
<evidence type="ECO:0000256" key="6">
    <source>
        <dbReference type="SAM" id="Phobius"/>
    </source>
</evidence>
<dbReference type="RefSeq" id="WP_209703955.1">
    <property type="nucleotide sequence ID" value="NZ_JAFIDA010000001.1"/>
</dbReference>
<evidence type="ECO:0000256" key="5">
    <source>
        <dbReference type="SAM" id="MobiDB-lite"/>
    </source>
</evidence>
<comment type="caution">
    <text evidence="9">The sequence shown here is derived from an EMBL/GenBank/DDBJ whole genome shotgun (WGS) entry which is preliminary data.</text>
</comment>
<feature type="chain" id="PRO_5039688706" description="Gram-positive cocci surface proteins LPxTG domain-containing protein" evidence="7">
    <location>
        <begin position="18"/>
        <end position="1114"/>
    </location>
</feature>
<keyword evidence="10" id="KW-1185">Reference proteome</keyword>
<organism evidence="9 10">
    <name type="scientific">Leucobacter exalbidus</name>
    <dbReference type="NCBI Taxonomy" id="662960"/>
    <lineage>
        <taxon>Bacteria</taxon>
        <taxon>Bacillati</taxon>
        <taxon>Actinomycetota</taxon>
        <taxon>Actinomycetes</taxon>
        <taxon>Micrococcales</taxon>
        <taxon>Microbacteriaceae</taxon>
        <taxon>Leucobacter</taxon>
    </lineage>
</organism>
<feature type="region of interest" description="Disordered" evidence="5">
    <location>
        <begin position="1051"/>
        <end position="1074"/>
    </location>
</feature>
<evidence type="ECO:0000313" key="9">
    <source>
        <dbReference type="EMBL" id="MBP1324833.1"/>
    </source>
</evidence>
<evidence type="ECO:0000313" key="10">
    <source>
        <dbReference type="Proteomes" id="UP000675163"/>
    </source>
</evidence>
<feature type="transmembrane region" description="Helical" evidence="6">
    <location>
        <begin position="1087"/>
        <end position="1107"/>
    </location>
</feature>
<feature type="domain" description="Gram-positive cocci surface proteins LPxTG" evidence="8">
    <location>
        <begin position="1077"/>
        <end position="1114"/>
    </location>
</feature>
<evidence type="ECO:0000259" key="8">
    <source>
        <dbReference type="PROSITE" id="PS50847"/>
    </source>
</evidence>
<dbReference type="Proteomes" id="UP000675163">
    <property type="component" value="Unassembled WGS sequence"/>
</dbReference>
<feature type="region of interest" description="Disordered" evidence="5">
    <location>
        <begin position="705"/>
        <end position="724"/>
    </location>
</feature>